<feature type="region of interest" description="Disordered" evidence="1">
    <location>
        <begin position="645"/>
        <end position="671"/>
    </location>
</feature>
<dbReference type="Proteomes" id="UP000078492">
    <property type="component" value="Unassembled WGS sequence"/>
</dbReference>
<keyword evidence="3" id="KW-1185">Reference proteome</keyword>
<feature type="compositionally biased region" description="Basic and acidic residues" evidence="1">
    <location>
        <begin position="198"/>
        <end position="212"/>
    </location>
</feature>
<evidence type="ECO:0000313" key="3">
    <source>
        <dbReference type="Proteomes" id="UP000078492"/>
    </source>
</evidence>
<name>A0A195ECZ7_9HYME</name>
<protein>
    <submittedName>
        <fullName evidence="2">Uncharacterized protein</fullName>
    </submittedName>
</protein>
<evidence type="ECO:0000256" key="1">
    <source>
        <dbReference type="SAM" id="MobiDB-lite"/>
    </source>
</evidence>
<organism evidence="2 3">
    <name type="scientific">Trachymyrmex cornetzi</name>
    <dbReference type="NCBI Taxonomy" id="471704"/>
    <lineage>
        <taxon>Eukaryota</taxon>
        <taxon>Metazoa</taxon>
        <taxon>Ecdysozoa</taxon>
        <taxon>Arthropoda</taxon>
        <taxon>Hexapoda</taxon>
        <taxon>Insecta</taxon>
        <taxon>Pterygota</taxon>
        <taxon>Neoptera</taxon>
        <taxon>Endopterygota</taxon>
        <taxon>Hymenoptera</taxon>
        <taxon>Apocrita</taxon>
        <taxon>Aculeata</taxon>
        <taxon>Formicoidea</taxon>
        <taxon>Formicidae</taxon>
        <taxon>Myrmicinae</taxon>
        <taxon>Trachymyrmex</taxon>
    </lineage>
</organism>
<accession>A0A195ECZ7</accession>
<sequence length="688" mass="79333">MLREIILKSVSPSPLDTNAPHKRPLDASYYGGPVAASLDDDENVILSRGNVYHLLNGHWILCQDGCVDCEPCAVQRNPVFTWILQRIKQPPNSIPTRHDLQLTIMPQTSNHFHASPNYYIYVTPQEEPTSISTIRTQYDSDPKNSSPGLENSFSEHHHRSMNSWRLTERDSSINQDWVPQENNHATVQEPLNIEKIEKEESSERKHELENMRPRHRPRPRPVEKLAEEVNQLAPRLILGTDQKGQKHLVHVVPANYPTTTALSAISLPSDQLISPQFVEDQETHSNNTMSKDERQTYQRIFRRVFDSLNTHRQSIENFLESSTDNIDGHRLSPSMDNMEAAGFSWNNRDVNHKSANFDLNDALLLPFYAENEDKTGKYQRYRNRYDNEHIKQNNDYYMTFPDMNQAKISRSQSQTGFNFDIDRQRRRVRIKPYFVNSKNISRINSSVSLQSLNNYLINATQESGFSNGFAVNSAKQIDLNDTFVEKANDNFMESSLITKQENGQLFGLERPGSGDVNREFKVSHDAFDPSTRFWASPFVPFPACCRRMVQNDRVDPWQIGFNEFPFNAVYRGIAGAFDEYLNLRERLRGSARGSPPYDTKSREAPGVANPGSRLVGLNENEKETWRKWVRPKDVVHSRLCRPFAREEKEDTAREQGKNEGERRRNCGEREDPRYALLNSVGVSVRMEE</sequence>
<gene>
    <name evidence="2" type="ORF">ALC57_04764</name>
</gene>
<proteinExistence type="predicted"/>
<feature type="region of interest" description="Disordered" evidence="1">
    <location>
        <begin position="198"/>
        <end position="218"/>
    </location>
</feature>
<feature type="region of interest" description="Disordered" evidence="1">
    <location>
        <begin position="589"/>
        <end position="614"/>
    </location>
</feature>
<evidence type="ECO:0000313" key="2">
    <source>
        <dbReference type="EMBL" id="KYN22981.1"/>
    </source>
</evidence>
<dbReference type="AlphaFoldDB" id="A0A195ECZ7"/>
<dbReference type="EMBL" id="KQ979074">
    <property type="protein sequence ID" value="KYN22981.1"/>
    <property type="molecule type" value="Genomic_DNA"/>
</dbReference>
<feature type="region of interest" description="Disordered" evidence="1">
    <location>
        <begin position="137"/>
        <end position="157"/>
    </location>
</feature>
<reference evidence="2 3" key="1">
    <citation type="submission" date="2015-09" db="EMBL/GenBank/DDBJ databases">
        <title>Trachymyrmex cornetzi WGS genome.</title>
        <authorList>
            <person name="Nygaard S."/>
            <person name="Hu H."/>
            <person name="Boomsma J."/>
            <person name="Zhang G."/>
        </authorList>
    </citation>
    <scope>NUCLEOTIDE SEQUENCE [LARGE SCALE GENOMIC DNA]</scope>
    <source>
        <strain evidence="2">Tcor2-1</strain>
        <tissue evidence="2">Whole body</tissue>
    </source>
</reference>
<feature type="compositionally biased region" description="Polar residues" evidence="1">
    <location>
        <begin position="137"/>
        <end position="152"/>
    </location>
</feature>